<dbReference type="InterPro" id="IPR055357">
    <property type="entry name" value="LRR_At1g61320_AtMIF1"/>
</dbReference>
<reference evidence="4" key="1">
    <citation type="journal article" date="2018" name="Nat. Plants">
        <title>Whole-genome landscape of Medicago truncatula symbiotic genes.</title>
        <authorList>
            <person name="Pecrix Y."/>
            <person name="Gamas P."/>
            <person name="Carrere S."/>
        </authorList>
    </citation>
    <scope>NUCLEOTIDE SEQUENCE</scope>
    <source>
        <tissue evidence="4">Leaves</tissue>
    </source>
</reference>
<dbReference type="Pfam" id="PF24758">
    <property type="entry name" value="LRR_At5g56370"/>
    <property type="match status" value="1"/>
</dbReference>
<accession>A0A396GI25</accession>
<feature type="domain" description="At1g61320/AtMIF1 LRR" evidence="2">
    <location>
        <begin position="302"/>
        <end position="382"/>
    </location>
</feature>
<dbReference type="EMBL" id="PSQE01000008">
    <property type="protein sequence ID" value="RHN39234.1"/>
    <property type="molecule type" value="Genomic_DNA"/>
</dbReference>
<dbReference type="AlphaFoldDB" id="A0A396GI25"/>
<dbReference type="SUPFAM" id="SSF52047">
    <property type="entry name" value="RNI-like"/>
    <property type="match status" value="1"/>
</dbReference>
<dbReference type="InterPro" id="IPR055411">
    <property type="entry name" value="LRR_FXL15/At3g58940/PEG3-like"/>
</dbReference>
<protein>
    <submittedName>
        <fullName evidence="4">Putative F-box domain, leucine-rich repeat domain, L domain-containing protein</fullName>
    </submittedName>
</protein>
<name>A0A396GI25_MEDTR</name>
<gene>
    <name evidence="4" type="ORF">MtrunA17_Chr8g0341631</name>
</gene>
<dbReference type="InterPro" id="IPR001810">
    <property type="entry name" value="F-box_dom"/>
</dbReference>
<dbReference type="PANTHER" id="PTHR34145">
    <property type="entry name" value="OS02G0105600 PROTEIN"/>
    <property type="match status" value="1"/>
</dbReference>
<feature type="domain" description="F-box" evidence="1">
    <location>
        <begin position="30"/>
        <end position="68"/>
    </location>
</feature>
<dbReference type="InterPro" id="IPR032675">
    <property type="entry name" value="LRR_dom_sf"/>
</dbReference>
<dbReference type="OrthoDB" id="1421244at2759"/>
<evidence type="ECO:0000313" key="4">
    <source>
        <dbReference type="EMBL" id="RHN39234.1"/>
    </source>
</evidence>
<evidence type="ECO:0000259" key="1">
    <source>
        <dbReference type="Pfam" id="PF00646"/>
    </source>
</evidence>
<organism evidence="4">
    <name type="scientific">Medicago truncatula</name>
    <name type="common">Barrel medic</name>
    <name type="synonym">Medicago tribuloides</name>
    <dbReference type="NCBI Taxonomy" id="3880"/>
    <lineage>
        <taxon>Eukaryota</taxon>
        <taxon>Viridiplantae</taxon>
        <taxon>Streptophyta</taxon>
        <taxon>Embryophyta</taxon>
        <taxon>Tracheophyta</taxon>
        <taxon>Spermatophyta</taxon>
        <taxon>Magnoliopsida</taxon>
        <taxon>eudicotyledons</taxon>
        <taxon>Gunneridae</taxon>
        <taxon>Pentapetalae</taxon>
        <taxon>rosids</taxon>
        <taxon>fabids</taxon>
        <taxon>Fabales</taxon>
        <taxon>Fabaceae</taxon>
        <taxon>Papilionoideae</taxon>
        <taxon>50 kb inversion clade</taxon>
        <taxon>NPAAA clade</taxon>
        <taxon>Hologalegina</taxon>
        <taxon>IRL clade</taxon>
        <taxon>Trifolieae</taxon>
        <taxon>Medicago</taxon>
    </lineage>
</organism>
<dbReference type="InterPro" id="IPR036047">
    <property type="entry name" value="F-box-like_dom_sf"/>
</dbReference>
<dbReference type="InterPro" id="IPR053772">
    <property type="entry name" value="At1g61320/At1g61330-like"/>
</dbReference>
<dbReference type="Proteomes" id="UP000265566">
    <property type="component" value="Chromosome 8"/>
</dbReference>
<dbReference type="Pfam" id="PF23622">
    <property type="entry name" value="LRR_At1g61320_AtMIF1"/>
    <property type="match status" value="1"/>
</dbReference>
<dbReference type="SUPFAM" id="SSF81383">
    <property type="entry name" value="F-box domain"/>
    <property type="match status" value="1"/>
</dbReference>
<dbReference type="Gramene" id="rna45238">
    <property type="protein sequence ID" value="RHN39234.1"/>
    <property type="gene ID" value="gene45238"/>
</dbReference>
<dbReference type="Gene3D" id="3.80.10.10">
    <property type="entry name" value="Ribonuclease Inhibitor"/>
    <property type="match status" value="1"/>
</dbReference>
<sequence length="566" mass="64783">MKLNKFILINDQQLTISLSTKMEQEEEDQLSTLPKIILHNILSRLPEKDAARTSVLSKSWLDTWYTFPILSFSDGIFIGTFPQPREGFLRKRKNFIDYMKRTLLRFYDNELAIKQFKLMLNNFELRSMSADVDLWLNLASECGVEVLELCLPQSRGECYVLPKGIIEGKSFVKLELMGGIRVDQSFMNNSIKCFSLRVLSLWEVLCEYEHAIENLISRCPLIEHITLKCCSVLSPSVTTNHLFESDTPGIMKSLSMRGLSKLKTVDVQGIQEVYIDAPCLENFCYCPGDFDAPFKIDFERCKNLKKLNLLSLMSIIITDKWFLELFPKFPFLESLKLDNCTMSEKINISSVQLKVLELFDCSNLKEVNIDAPNLLLCVYCGVGSSEPIISFLRSSSQLKVNIDIPIHYRHLCNLREFVQNIKPQNVLTSLSLLIVQPTVDVLHPAVFQESPPPPSINHLHLQSVPKTETLFSSIVNILLSSCRPAFISLNPHPYFCSKAFIQFLYETLMERKGDDCLCSSSDTKCWWHGLKNVKVISSVKIDDNIDFKTMLELLPIGEKISFMLEF</sequence>
<comment type="caution">
    <text evidence="4">The sequence shown here is derived from an EMBL/GenBank/DDBJ whole genome shotgun (WGS) entry which is preliminary data.</text>
</comment>
<proteinExistence type="predicted"/>
<dbReference type="PANTHER" id="PTHR34145:SF28">
    <property type="entry name" value="F-BOX DOMAIN-CONTAINING PROTEIN"/>
    <property type="match status" value="1"/>
</dbReference>
<evidence type="ECO:0000259" key="3">
    <source>
        <dbReference type="Pfam" id="PF24758"/>
    </source>
</evidence>
<evidence type="ECO:0000259" key="2">
    <source>
        <dbReference type="Pfam" id="PF23622"/>
    </source>
</evidence>
<feature type="domain" description="F-box/LRR-repeat protein 15/At3g58940/PEG3-like LRR" evidence="3">
    <location>
        <begin position="132"/>
        <end position="239"/>
    </location>
</feature>
<dbReference type="Pfam" id="PF00646">
    <property type="entry name" value="F-box"/>
    <property type="match status" value="1"/>
</dbReference>